<organism evidence="1 2">
    <name type="scientific">Porites lobata</name>
    <dbReference type="NCBI Taxonomy" id="104759"/>
    <lineage>
        <taxon>Eukaryota</taxon>
        <taxon>Metazoa</taxon>
        <taxon>Cnidaria</taxon>
        <taxon>Anthozoa</taxon>
        <taxon>Hexacorallia</taxon>
        <taxon>Scleractinia</taxon>
        <taxon>Fungiina</taxon>
        <taxon>Poritidae</taxon>
        <taxon>Porites</taxon>
    </lineage>
</organism>
<accession>A0ABN8NXH8</accession>
<dbReference type="PANTHER" id="PTHR21301:SF12">
    <property type="match status" value="1"/>
</dbReference>
<keyword evidence="2" id="KW-1185">Reference proteome</keyword>
<gene>
    <name evidence="1" type="ORF">PLOB_00032250</name>
</gene>
<evidence type="ECO:0000313" key="1">
    <source>
        <dbReference type="EMBL" id="CAH3126165.1"/>
    </source>
</evidence>
<sequence length="170" mass="19428">KICQQNEFPPFVQKSFLASNTYLPTFYHFIKTHKTGPDSIIRPIVANINGPTRRISWLLANALEPILKNVSAHLKNSLELIRCIQAGDLTTNKALPYPCILDLVSLYTTIPYLRVSILAILFMDKLKTIALSSHLMISPYKRYVDYIYLQTSNEETADHFHHIINNVSLI</sequence>
<dbReference type="PANTHER" id="PTHR21301">
    <property type="entry name" value="REVERSE TRANSCRIPTASE"/>
    <property type="match status" value="1"/>
</dbReference>
<protein>
    <recommendedName>
        <fullName evidence="3">Reverse transcriptase</fullName>
    </recommendedName>
</protein>
<name>A0ABN8NXH8_9CNID</name>
<comment type="caution">
    <text evidence="1">The sequence shown here is derived from an EMBL/GenBank/DDBJ whole genome shotgun (WGS) entry which is preliminary data.</text>
</comment>
<reference evidence="1 2" key="1">
    <citation type="submission" date="2022-05" db="EMBL/GenBank/DDBJ databases">
        <authorList>
            <consortium name="Genoscope - CEA"/>
            <person name="William W."/>
        </authorList>
    </citation>
    <scope>NUCLEOTIDE SEQUENCE [LARGE SCALE GENOMIC DNA]</scope>
</reference>
<evidence type="ECO:0008006" key="3">
    <source>
        <dbReference type="Google" id="ProtNLM"/>
    </source>
</evidence>
<dbReference type="EMBL" id="CALNXK010000042">
    <property type="protein sequence ID" value="CAH3126165.1"/>
    <property type="molecule type" value="Genomic_DNA"/>
</dbReference>
<proteinExistence type="predicted"/>
<feature type="non-terminal residue" evidence="1">
    <location>
        <position position="1"/>
    </location>
</feature>
<evidence type="ECO:0000313" key="2">
    <source>
        <dbReference type="Proteomes" id="UP001159405"/>
    </source>
</evidence>
<dbReference type="Proteomes" id="UP001159405">
    <property type="component" value="Unassembled WGS sequence"/>
</dbReference>